<sequence length="273" mass="30824">MPKIKERSIKIETLCDFVKVEMKVEKDGELKDQNKQEYDITGTRQGNDPIQESRDQEQREETKDRKSISFDCVLDYLARNLCLSKNHTGLNAPNINIFVIRSQMYQEMHMQLIARILEKRQGNSNLEFLKGASFGSELCTKSAHCIKIQKLDCPYATLKTFEIIRERYSNNGVPIAPTGLFIWKVRCGQLYGGKNQTLQMVVAAALAMSNAAQNGHSQLNRVGIQDVDTLQQQLVLTAYQCWVNDPFAVPSNGGAAYNQFKDGIGTLLKLAKK</sequence>
<feature type="compositionally biased region" description="Basic and acidic residues" evidence="1">
    <location>
        <begin position="51"/>
        <end position="63"/>
    </location>
</feature>
<dbReference type="AlphaFoldDB" id="A0A833QVT8"/>
<dbReference type="EMBL" id="SWLB01000016">
    <property type="protein sequence ID" value="KAF3328057.1"/>
    <property type="molecule type" value="Genomic_DNA"/>
</dbReference>
<feature type="region of interest" description="Disordered" evidence="1">
    <location>
        <begin position="31"/>
        <end position="63"/>
    </location>
</feature>
<keyword evidence="3" id="KW-1185">Reference proteome</keyword>
<name>A0A833QVT8_9POAL</name>
<comment type="caution">
    <text evidence="2">The sequence shown here is derived from an EMBL/GenBank/DDBJ whole genome shotgun (WGS) entry which is preliminary data.</text>
</comment>
<accession>A0A833QVT8</accession>
<reference evidence="2" key="1">
    <citation type="submission" date="2020-01" db="EMBL/GenBank/DDBJ databases">
        <title>Genome sequence of Kobresia littledalei, the first chromosome-level genome in the family Cyperaceae.</title>
        <authorList>
            <person name="Qu G."/>
        </authorList>
    </citation>
    <scope>NUCLEOTIDE SEQUENCE</scope>
    <source>
        <strain evidence="2">C.B.Clarke</strain>
        <tissue evidence="2">Leaf</tissue>
    </source>
</reference>
<evidence type="ECO:0000256" key="1">
    <source>
        <dbReference type="SAM" id="MobiDB-lite"/>
    </source>
</evidence>
<dbReference type="Proteomes" id="UP000623129">
    <property type="component" value="Unassembled WGS sequence"/>
</dbReference>
<gene>
    <name evidence="2" type="ORF">FCM35_KLT06663</name>
</gene>
<protein>
    <submittedName>
        <fullName evidence="2">Uncharacterized protein</fullName>
    </submittedName>
</protein>
<proteinExistence type="predicted"/>
<organism evidence="2 3">
    <name type="scientific">Carex littledalei</name>
    <dbReference type="NCBI Taxonomy" id="544730"/>
    <lineage>
        <taxon>Eukaryota</taxon>
        <taxon>Viridiplantae</taxon>
        <taxon>Streptophyta</taxon>
        <taxon>Embryophyta</taxon>
        <taxon>Tracheophyta</taxon>
        <taxon>Spermatophyta</taxon>
        <taxon>Magnoliopsida</taxon>
        <taxon>Liliopsida</taxon>
        <taxon>Poales</taxon>
        <taxon>Cyperaceae</taxon>
        <taxon>Cyperoideae</taxon>
        <taxon>Cariceae</taxon>
        <taxon>Carex</taxon>
        <taxon>Carex subgen. Euthyceras</taxon>
    </lineage>
</organism>
<evidence type="ECO:0000313" key="2">
    <source>
        <dbReference type="EMBL" id="KAF3328057.1"/>
    </source>
</evidence>
<evidence type="ECO:0000313" key="3">
    <source>
        <dbReference type="Proteomes" id="UP000623129"/>
    </source>
</evidence>
<dbReference type="OrthoDB" id="78296at2759"/>